<dbReference type="GO" id="GO:0005737">
    <property type="term" value="C:cytoplasm"/>
    <property type="evidence" value="ECO:0007669"/>
    <property type="project" value="UniProtKB-SubCell"/>
</dbReference>
<accession>A0A2M8LGZ6</accession>
<proteinExistence type="inferred from homology"/>
<dbReference type="NCBIfam" id="TIGR00447">
    <property type="entry name" value="pth"/>
    <property type="match status" value="1"/>
</dbReference>
<dbReference type="Pfam" id="PF01195">
    <property type="entry name" value="Pept_tRNA_hydro"/>
    <property type="match status" value="1"/>
</dbReference>
<keyword evidence="2 7" id="KW-0820">tRNA-binding</keyword>
<dbReference type="Gene3D" id="3.40.50.1470">
    <property type="entry name" value="Peptidyl-tRNA hydrolase"/>
    <property type="match status" value="1"/>
</dbReference>
<evidence type="ECO:0000256" key="7">
    <source>
        <dbReference type="HAMAP-Rule" id="MF_00083"/>
    </source>
</evidence>
<comment type="subcellular location">
    <subcellularLocation>
        <location evidence="7">Cytoplasm</location>
    </subcellularLocation>
</comment>
<dbReference type="HAMAP" id="MF_00083">
    <property type="entry name" value="Pept_tRNA_hydro_bact"/>
    <property type="match status" value="1"/>
</dbReference>
<evidence type="ECO:0000256" key="8">
    <source>
        <dbReference type="RuleBase" id="RU000673"/>
    </source>
</evidence>
<feature type="binding site" evidence="7">
    <location>
        <position position="65"/>
    </location>
    <ligand>
        <name>tRNA</name>
        <dbReference type="ChEBI" id="CHEBI:17843"/>
    </ligand>
</feature>
<evidence type="ECO:0000256" key="6">
    <source>
        <dbReference type="ARBA" id="ARBA00050038"/>
    </source>
</evidence>
<protein>
    <recommendedName>
        <fullName evidence="6 7">Peptidyl-tRNA hydrolase</fullName>
        <shortName evidence="7">Pth</shortName>
        <ecNumber evidence="1 7">3.1.1.29</ecNumber>
    </recommendedName>
</protein>
<dbReference type="PANTHER" id="PTHR17224">
    <property type="entry name" value="PEPTIDYL-TRNA HYDROLASE"/>
    <property type="match status" value="1"/>
</dbReference>
<reference evidence="11" key="1">
    <citation type="submission" date="2017-09" db="EMBL/GenBank/DDBJ databases">
        <title>Depth-based differentiation of microbial function through sediment-hosted aquifers and enrichment of novel symbionts in the deep terrestrial subsurface.</title>
        <authorList>
            <person name="Probst A.J."/>
            <person name="Ladd B."/>
            <person name="Jarett J.K."/>
            <person name="Geller-Mcgrath D.E."/>
            <person name="Sieber C.M.K."/>
            <person name="Emerson J.B."/>
            <person name="Anantharaman K."/>
            <person name="Thomas B.C."/>
            <person name="Malmstrom R."/>
            <person name="Stieglmeier M."/>
            <person name="Klingl A."/>
            <person name="Woyke T."/>
            <person name="Ryan C.M."/>
            <person name="Banfield J.F."/>
        </authorList>
    </citation>
    <scope>NUCLEOTIDE SEQUENCE [LARGE SCALE GENOMIC DNA]</scope>
</reference>
<dbReference type="PANTHER" id="PTHR17224:SF1">
    <property type="entry name" value="PEPTIDYL-TRNA HYDROLASE"/>
    <property type="match status" value="1"/>
</dbReference>
<evidence type="ECO:0000313" key="11">
    <source>
        <dbReference type="Proteomes" id="UP000231436"/>
    </source>
</evidence>
<comment type="function">
    <text evidence="7">Hydrolyzes ribosome-free peptidyl-tRNAs (with 1 or more amino acids incorporated), which drop off the ribosome during protein synthesis, or as a result of ribosome stalling.</text>
</comment>
<comment type="caution">
    <text evidence="7">Lacks conserved residue(s) required for the propagation of feature annotation.</text>
</comment>
<comment type="catalytic activity">
    <reaction evidence="7 8">
        <text>an N-acyl-L-alpha-aminoacyl-tRNA + H2O = an N-acyl-L-amino acid + a tRNA + H(+)</text>
        <dbReference type="Rhea" id="RHEA:54448"/>
        <dbReference type="Rhea" id="RHEA-COMP:10123"/>
        <dbReference type="Rhea" id="RHEA-COMP:13883"/>
        <dbReference type="ChEBI" id="CHEBI:15377"/>
        <dbReference type="ChEBI" id="CHEBI:15378"/>
        <dbReference type="ChEBI" id="CHEBI:59874"/>
        <dbReference type="ChEBI" id="CHEBI:78442"/>
        <dbReference type="ChEBI" id="CHEBI:138191"/>
        <dbReference type="EC" id="3.1.1.29"/>
    </reaction>
</comment>
<sequence length="179" mass="19601">MNVLLGLGNPGSEYERTRHNVGFLVLDELARQQGVTFTSKRSLEAEVTEILLNETRVLLAKPQTFMNASGRTLSSILSKYPVSPEDVLVVYDDADLPFSDIRLRTSGGSAGHRGMESLLSVLPKGTGLTRMRIGIGRPSHPDIPLDEFVLGRWTPAEEEALPTIFATAIQLIEQELTGL</sequence>
<dbReference type="GO" id="GO:0004045">
    <property type="term" value="F:peptidyl-tRNA hydrolase activity"/>
    <property type="evidence" value="ECO:0007669"/>
    <property type="project" value="UniProtKB-UniRule"/>
</dbReference>
<evidence type="ECO:0000256" key="2">
    <source>
        <dbReference type="ARBA" id="ARBA00022555"/>
    </source>
</evidence>
<keyword evidence="7" id="KW-0963">Cytoplasm</keyword>
<evidence type="ECO:0000256" key="3">
    <source>
        <dbReference type="ARBA" id="ARBA00022801"/>
    </source>
</evidence>
<evidence type="ECO:0000256" key="4">
    <source>
        <dbReference type="ARBA" id="ARBA00022884"/>
    </source>
</evidence>
<feature type="site" description="Stabilizes the basic form of H active site to accept a proton" evidence="7">
    <location>
        <position position="92"/>
    </location>
</feature>
<feature type="site" description="Discriminates between blocked and unblocked aminoacyl-tRNA" evidence="7">
    <location>
        <position position="9"/>
    </location>
</feature>
<keyword evidence="4 7" id="KW-0694">RNA-binding</keyword>
<evidence type="ECO:0000256" key="1">
    <source>
        <dbReference type="ARBA" id="ARBA00013260"/>
    </source>
</evidence>
<evidence type="ECO:0000256" key="5">
    <source>
        <dbReference type="ARBA" id="ARBA00038063"/>
    </source>
</evidence>
<dbReference type="PROSITE" id="PS01195">
    <property type="entry name" value="PEPT_TRNA_HYDROL_1"/>
    <property type="match status" value="1"/>
</dbReference>
<dbReference type="FunFam" id="3.40.50.1470:FF:000001">
    <property type="entry name" value="Peptidyl-tRNA hydrolase"/>
    <property type="match status" value="1"/>
</dbReference>
<dbReference type="InterPro" id="IPR018171">
    <property type="entry name" value="Pept_tRNA_hydro_CS"/>
</dbReference>
<keyword evidence="3 7" id="KW-0378">Hydrolase</keyword>
<feature type="binding site" evidence="7">
    <location>
        <position position="67"/>
    </location>
    <ligand>
        <name>tRNA</name>
        <dbReference type="ChEBI" id="CHEBI:17843"/>
    </ligand>
</feature>
<dbReference type="InterPro" id="IPR001328">
    <property type="entry name" value="Pept_tRNA_hydro"/>
</dbReference>
<feature type="binding site" evidence="7">
    <location>
        <position position="14"/>
    </location>
    <ligand>
        <name>tRNA</name>
        <dbReference type="ChEBI" id="CHEBI:17843"/>
    </ligand>
</feature>
<comment type="similarity">
    <text evidence="5 7 9">Belongs to the PTH family.</text>
</comment>
<dbReference type="CDD" id="cd00462">
    <property type="entry name" value="PTH"/>
    <property type="match status" value="1"/>
</dbReference>
<dbReference type="InterPro" id="IPR036416">
    <property type="entry name" value="Pept_tRNA_hydro_sf"/>
</dbReference>
<dbReference type="EMBL" id="PFEU01000015">
    <property type="protein sequence ID" value="PJE76718.1"/>
    <property type="molecule type" value="Genomic_DNA"/>
</dbReference>
<dbReference type="GO" id="GO:0006515">
    <property type="term" value="P:protein quality control for misfolded or incompletely synthesized proteins"/>
    <property type="evidence" value="ECO:0007669"/>
    <property type="project" value="UniProtKB-UniRule"/>
</dbReference>
<evidence type="ECO:0000313" key="10">
    <source>
        <dbReference type="EMBL" id="PJE76718.1"/>
    </source>
</evidence>
<dbReference type="GO" id="GO:0072344">
    <property type="term" value="P:rescue of stalled ribosome"/>
    <property type="evidence" value="ECO:0007669"/>
    <property type="project" value="UniProtKB-UniRule"/>
</dbReference>
<comment type="function">
    <text evidence="7">Catalyzes the release of premature peptidyl moieties from peptidyl-tRNA molecules trapped in stalled 50S ribosomal subunits, and thus maintains levels of free tRNAs and 50S ribosomes.</text>
</comment>
<gene>
    <name evidence="7" type="primary">pth</name>
    <name evidence="10" type="ORF">COV05_03050</name>
</gene>
<dbReference type="Proteomes" id="UP000231436">
    <property type="component" value="Unassembled WGS sequence"/>
</dbReference>
<dbReference type="SUPFAM" id="SSF53178">
    <property type="entry name" value="Peptidyl-tRNA hydrolase-like"/>
    <property type="match status" value="1"/>
</dbReference>
<comment type="caution">
    <text evidence="10">The sequence shown here is derived from an EMBL/GenBank/DDBJ whole genome shotgun (WGS) entry which is preliminary data.</text>
</comment>
<comment type="subunit">
    <text evidence="7">Monomer.</text>
</comment>
<dbReference type="AlphaFoldDB" id="A0A2M8LGZ6"/>
<name>A0A2M8LGZ6_9BACT</name>
<organism evidence="10 11">
    <name type="scientific">Candidatus Uhrbacteria bacterium CG10_big_fil_rev_8_21_14_0_10_48_16</name>
    <dbReference type="NCBI Taxonomy" id="1975038"/>
    <lineage>
        <taxon>Bacteria</taxon>
        <taxon>Candidatus Uhriibacteriota</taxon>
    </lineage>
</organism>
<dbReference type="EC" id="3.1.1.29" evidence="1 7"/>
<feature type="active site" description="Proton acceptor" evidence="7">
    <location>
        <position position="19"/>
    </location>
</feature>
<dbReference type="GO" id="GO:0000049">
    <property type="term" value="F:tRNA binding"/>
    <property type="evidence" value="ECO:0007669"/>
    <property type="project" value="UniProtKB-UniRule"/>
</dbReference>
<evidence type="ECO:0000256" key="9">
    <source>
        <dbReference type="RuleBase" id="RU004320"/>
    </source>
</evidence>